<keyword evidence="3 5" id="KW-1133">Transmembrane helix</keyword>
<feature type="transmembrane region" description="Helical" evidence="5">
    <location>
        <begin position="14"/>
        <end position="30"/>
    </location>
</feature>
<name>A0ABV9P0U4_9FLAO</name>
<feature type="transmembrane region" description="Helical" evidence="5">
    <location>
        <begin position="85"/>
        <end position="113"/>
    </location>
</feature>
<keyword evidence="8" id="KW-1185">Reference proteome</keyword>
<feature type="transmembrane region" description="Helical" evidence="5">
    <location>
        <begin position="51"/>
        <end position="73"/>
    </location>
</feature>
<sequence length="178" mass="20366">MLNLFQNKYLHEEISTLIVLIVYSLLRYFLAKGIRKYAKSNQSLEHRTNLVIKYVNILLGILAFITIAVIWGVKKDQLFLFTSSFFTVVGVAAFAQWSLLSNITAGIILFFSFPFKIGDHIKILDKDFPISGEIIDIKAFYILLKTDGNEVITYPNNLLMQKGISVLDNHSEHQEFTD</sequence>
<dbReference type="RefSeq" id="WP_379738530.1">
    <property type="nucleotide sequence ID" value="NZ_JBHSGW010000002.1"/>
</dbReference>
<dbReference type="InterPro" id="IPR010920">
    <property type="entry name" value="LSM_dom_sf"/>
</dbReference>
<keyword evidence="2 5" id="KW-0812">Transmembrane</keyword>
<dbReference type="Pfam" id="PF00924">
    <property type="entry name" value="MS_channel_2nd"/>
    <property type="match status" value="1"/>
</dbReference>
<protein>
    <submittedName>
        <fullName evidence="7">Mechanosensitive ion channel family protein</fullName>
    </submittedName>
</protein>
<evidence type="ECO:0000256" key="2">
    <source>
        <dbReference type="ARBA" id="ARBA00022692"/>
    </source>
</evidence>
<evidence type="ECO:0000256" key="4">
    <source>
        <dbReference type="ARBA" id="ARBA00023136"/>
    </source>
</evidence>
<dbReference type="EMBL" id="JBHSGW010000002">
    <property type="protein sequence ID" value="MFC4739238.1"/>
    <property type="molecule type" value="Genomic_DNA"/>
</dbReference>
<dbReference type="SUPFAM" id="SSF50182">
    <property type="entry name" value="Sm-like ribonucleoproteins"/>
    <property type="match status" value="1"/>
</dbReference>
<evidence type="ECO:0000256" key="1">
    <source>
        <dbReference type="ARBA" id="ARBA00004370"/>
    </source>
</evidence>
<evidence type="ECO:0000313" key="8">
    <source>
        <dbReference type="Proteomes" id="UP001595885"/>
    </source>
</evidence>
<dbReference type="InterPro" id="IPR023408">
    <property type="entry name" value="MscS_beta-dom_sf"/>
</dbReference>
<dbReference type="Gene3D" id="1.10.287.1260">
    <property type="match status" value="1"/>
</dbReference>
<evidence type="ECO:0000313" key="7">
    <source>
        <dbReference type="EMBL" id="MFC4739238.1"/>
    </source>
</evidence>
<gene>
    <name evidence="7" type="ORF">ACFO3U_04465</name>
</gene>
<feature type="domain" description="Mechanosensitive ion channel MscS" evidence="6">
    <location>
        <begin position="99"/>
        <end position="162"/>
    </location>
</feature>
<dbReference type="Gene3D" id="2.30.30.60">
    <property type="match status" value="1"/>
</dbReference>
<dbReference type="PANTHER" id="PTHR30221:SF8">
    <property type="entry name" value="SMALL-CONDUCTANCE MECHANOSENSITIVE CHANNEL"/>
    <property type="match status" value="1"/>
</dbReference>
<keyword evidence="4 5" id="KW-0472">Membrane</keyword>
<proteinExistence type="predicted"/>
<comment type="subcellular location">
    <subcellularLocation>
        <location evidence="1">Membrane</location>
    </subcellularLocation>
</comment>
<reference evidence="8" key="1">
    <citation type="journal article" date="2019" name="Int. J. Syst. Evol. Microbiol.">
        <title>The Global Catalogue of Microorganisms (GCM) 10K type strain sequencing project: providing services to taxonomists for standard genome sequencing and annotation.</title>
        <authorList>
            <consortium name="The Broad Institute Genomics Platform"/>
            <consortium name="The Broad Institute Genome Sequencing Center for Infectious Disease"/>
            <person name="Wu L."/>
            <person name="Ma J."/>
        </authorList>
    </citation>
    <scope>NUCLEOTIDE SEQUENCE [LARGE SCALE GENOMIC DNA]</scope>
    <source>
        <strain evidence="8">CCUG 50349</strain>
    </source>
</reference>
<organism evidence="7 8">
    <name type="scientific">Flavobacterium ponti</name>
    <dbReference type="NCBI Taxonomy" id="665133"/>
    <lineage>
        <taxon>Bacteria</taxon>
        <taxon>Pseudomonadati</taxon>
        <taxon>Bacteroidota</taxon>
        <taxon>Flavobacteriia</taxon>
        <taxon>Flavobacteriales</taxon>
        <taxon>Flavobacteriaceae</taxon>
        <taxon>Flavobacterium</taxon>
    </lineage>
</organism>
<evidence type="ECO:0000256" key="5">
    <source>
        <dbReference type="SAM" id="Phobius"/>
    </source>
</evidence>
<dbReference type="PANTHER" id="PTHR30221">
    <property type="entry name" value="SMALL-CONDUCTANCE MECHANOSENSITIVE CHANNEL"/>
    <property type="match status" value="1"/>
</dbReference>
<dbReference type="InterPro" id="IPR045275">
    <property type="entry name" value="MscS_archaea/bacteria_type"/>
</dbReference>
<comment type="caution">
    <text evidence="7">The sequence shown here is derived from an EMBL/GenBank/DDBJ whole genome shotgun (WGS) entry which is preliminary data.</text>
</comment>
<accession>A0ABV9P0U4</accession>
<dbReference type="InterPro" id="IPR006685">
    <property type="entry name" value="MscS_channel_2nd"/>
</dbReference>
<evidence type="ECO:0000259" key="6">
    <source>
        <dbReference type="Pfam" id="PF00924"/>
    </source>
</evidence>
<dbReference type="Proteomes" id="UP001595885">
    <property type="component" value="Unassembled WGS sequence"/>
</dbReference>
<evidence type="ECO:0000256" key="3">
    <source>
        <dbReference type="ARBA" id="ARBA00022989"/>
    </source>
</evidence>